<feature type="domain" description="Carrier" evidence="11">
    <location>
        <begin position="2409"/>
        <end position="2484"/>
    </location>
</feature>
<comment type="caution">
    <text evidence="13">The sequence shown here is derived from an EMBL/GenBank/DDBJ whole genome shotgun (WGS) entry which is preliminary data.</text>
</comment>
<dbReference type="SUPFAM" id="SSF53901">
    <property type="entry name" value="Thiolase-like"/>
    <property type="match status" value="1"/>
</dbReference>
<dbReference type="PROSITE" id="PS50075">
    <property type="entry name" value="CARRIER"/>
    <property type="match status" value="4"/>
</dbReference>
<dbReference type="InterPro" id="IPR020806">
    <property type="entry name" value="PKS_PP-bd"/>
</dbReference>
<dbReference type="InterPro" id="IPR045851">
    <property type="entry name" value="AMP-bd_C_sf"/>
</dbReference>
<dbReference type="Gene3D" id="1.10.1200.10">
    <property type="entry name" value="ACP-like"/>
    <property type="match status" value="4"/>
</dbReference>
<feature type="domain" description="Carrier" evidence="11">
    <location>
        <begin position="1273"/>
        <end position="1351"/>
    </location>
</feature>
<dbReference type="InterPro" id="IPR015422">
    <property type="entry name" value="PyrdxlP-dep_Trfase_small"/>
</dbReference>
<feature type="compositionally biased region" description="Basic and acidic residues" evidence="10">
    <location>
        <begin position="1426"/>
        <end position="1467"/>
    </location>
</feature>
<keyword evidence="4" id="KW-0597">Phosphoprotein</keyword>
<organism evidence="13 14">
    <name type="scientific">Paenibacillus silvae</name>
    <dbReference type="NCBI Taxonomy" id="1325358"/>
    <lineage>
        <taxon>Bacteria</taxon>
        <taxon>Bacillati</taxon>
        <taxon>Bacillota</taxon>
        <taxon>Bacilli</taxon>
        <taxon>Bacillales</taxon>
        <taxon>Paenibacillaceae</taxon>
        <taxon>Paenibacillus</taxon>
    </lineage>
</organism>
<dbReference type="SMART" id="SM00825">
    <property type="entry name" value="PKS_KS"/>
    <property type="match status" value="1"/>
</dbReference>
<evidence type="ECO:0000256" key="1">
    <source>
        <dbReference type="ARBA" id="ARBA00001957"/>
    </source>
</evidence>
<dbReference type="Gene3D" id="3.30.300.30">
    <property type="match status" value="2"/>
</dbReference>
<dbReference type="Gene3D" id="3.40.50.980">
    <property type="match status" value="2"/>
</dbReference>
<keyword evidence="6" id="KW-0677">Repeat</keyword>
<dbReference type="InterPro" id="IPR036736">
    <property type="entry name" value="ACP-like_sf"/>
</dbReference>
<evidence type="ECO:0000256" key="2">
    <source>
        <dbReference type="ARBA" id="ARBA00006432"/>
    </source>
</evidence>
<dbReference type="PROSITE" id="PS52004">
    <property type="entry name" value="KS3_2"/>
    <property type="match status" value="1"/>
</dbReference>
<dbReference type="Pfam" id="PF00668">
    <property type="entry name" value="Condensation"/>
    <property type="match status" value="3"/>
</dbReference>
<dbReference type="Gene3D" id="3.40.640.10">
    <property type="entry name" value="Type I PLP-dependent aspartate aminotransferase-like (Major domain)"/>
    <property type="match status" value="1"/>
</dbReference>
<dbReference type="Gene3D" id="3.30.559.10">
    <property type="entry name" value="Chloramphenicol acetyltransferase-like domain"/>
    <property type="match status" value="3"/>
</dbReference>
<sequence length="3992" mass="451623">MYTNQFQTLIDVIRDRSKRTDRGISFIDSDKMEIFMSYHQLFHEAKGYLGYLQEIGIKPGQEIIFQIQENKRFLVAFWACLLGGMIPVPVSVGEDEEQNLKVCRIWDLLHDPFMIASEKVLAKMKKFALEHELPDFHRQLEKRAEIIHDKEYEYEAVQYNEPKPEDLAFIQFSSGSTGDPKGVMLTHRNLIYNACAAINCAKISSSDSFLSWMPLTHDMGLIGFHLVPLVAGIHQYLIPTELFIRKPILWMKKVNQHKATVLSSPNFGYKYFLNFFREDKAEGWDLSCVRVIYNGAEPILPEVCHEFLNVLSAYQLKKTAMFTVYGLAEASVAVSFPQVEQQFTAVYVHRDHLNFGEQVIEVEKNAEHAASFVVVGQAVDYCHVRICDEEMNPVPDYVIGKIQIRGDNVTQGYYNNSMATENLLTRDGWVNTGDMGFTMNGTLVVTGREKDIIFINGKNIYPHDIERVATQLDEIELGRIAACGVYDSNSQSEEIVVFVVYKKKLELFLPLVRDIKKHLYIHGGWSVKEVLPIKKLPKTTSGKIQRYQLAKQYEAGKFSIEAAFIQEALVNDKGREKAPVSVQVLERELITLVSEVLVGKKIKLEDSYFDMGATSLQLAQIAERIEEKYGEELAVTDLFAYPSITDLAKYLADGRIENKRVDAIQEHQPASNDIAIIGMSMNFPGASNANEFWRVLEEGKHCIRTYPERRVKDAVDYVQSIRSEMQETQWIKGGYLDQIDEFDHSFFGLTPRTAQFMDPNQRMFLQTAWHTIEDAGYAGAGINGSHVGVYVGYSKVGYDYERLITASYPSEIKNYIIGNLPSVLASRIAYFLNLKGPALTIDTACSSSLVAVHMACKGLLAGDCEMAIAGGIRTALLPISIGLDMESPDALTRTFSEDANGTGFGEGVGAVMLKPLQRAKEDGDYIYGVIKGSAINQDGKTVGITAPNPESQTNVIEQAWKEAGISPDTLHFIEAHGTGTKLGDPVEFNALRKAFEKHTDRKQFCAIGSAKTNIGHSFEAAGIAGLIKSVLMLQHRMIPPLVHFESPNPALKFEASPFYVNQELMDLNEEDRPLRCGVSSFGFSGTNAHVVLEEYVPSKTVHKTSDQEPHLFVLSAVNERALNDLVSMYFQFIRENRDVSIQQICYTASRGRASLDYRLAIVITSVEELYEQLEQIAQGESKLTDVYFGYAQKDRTLVFDHLYALPKTESLRSFGEMFTRGAVIDWERFYDGEIISKIPLPLYPFEQKRCWIEVKQPIPAEHRAERREVQMQQNTNDVQLKIKTSISRASGLKLEELDEHVHFLQMGLDSIILVQIQKEISDSFGLHIPMEMFFETLTNINSLVQYVSENIKNMDISTHSDDMPEQEQSEKRPLASVQHSNPVKPSANSEQIVLSAIQLMESQLKSLNFLLGEQTAVQATSLQLQQHEHNEVNEVKERREVPPKENEHIENDKAHGKSEENGTEKVTSDSGSGEIKPFIPYQSLKIQEESEFSALQNQYIEQFIAKYAAKTKGSKLKTDQTRYVHANNRNVAGFRSYWKEMVYPIVATRSDGSRIWDIDGNEYLDLTMGFGVNLFGHNPSFIQHVMADSIQGQMPPLGPMSDLAGDVAEKISELTGVERVAFYNSGTEAVMVALRLARAATGRSKVVLFSGSYHGTHDGVLGVANPGNALSTALPMAPGIVNSFMDDLIILNYNHPQSLEMIRSIGHELAAVLVEPVQSRRPDVQPTQFLQELRELTTQSGTALIFDEVITGFRIGLGGAQEWFGVQADLVTYGKVVGGGLPIGIVAGKARFMNAVDGGTWSFGDSSYPSDADKKTFVGGTFCTHPLTMRVTLRVLQHLQAEAGTLYQELNEKTAVLVNELNEFFKTSNVPMQMVNFGSLFRFISFGDMELFFYHLIYKGLYIWEGRNCFISAAHSIEDMNTIIRIVKETICELQALGFIPGASPVMEVPLSLEQKQLLLTTLHGEDANAALNQSVILKMKGHMNPSALEQAVNQMVERHEALRTVIHADRETQEIKQVMEFQCTWLDFSMYVGEKQEQEISQWLSANASEAFNLQSDEPLFRISLLKQAANQYVMVLTFHHIIADGWSVALFIQELEQIYSALVREVPVQLPEAIPFREYLTWQRLEHAKGAFAEGIQFWKDQFSLSFPSITLPTMQSNDLQKGYSGERYSIKLDQQLTAALRSLSIRNKNSLFVTMFAAFHLYLHQLTGQSMLVIGVPVAGQSHMGKNELMGNCVNIVPVHYAVLTEQSVSDHIVQLKETLALVMKHQQVPLTIVSEQLAPMHAPETRILFNMDRTIHYLQFEKLETEFMSYPIKHISYDLFLNITDVNHELYLDFDYNTDLIGHEMMTLWSEGFKALLQNMVSHPEAEISSLTLFSEQQQMRLHELYSLYQTERVAAVRRTAEFVHPANDIERELARIWEDVLSVEQVGRNDHFFDLGGNSLQATIMLSKVHQQFQQYISIVQLFRNKHLKELASLITGENVSAVVPIKPVDIKEFYETSSAQQRIYFLDQLEPNSVFQNMCGHLTVRGRIDEAGLIDALEKIVQRHEAFRTSFHLIDGELYQTIAPSIDFQAKRLELSHDSFEQHVKAFSRPFDCSQAPLIRAEFIRVDADHAEILIEMHHIISDGYSVGILANELIDAYDGRSVPEIKVDYKDFAAWQKDYVSGEGYKQQEKYWLDQFSGEIPILNLPTDYARTPHLTSAGSRLSFVLDQHLKQSLERLAKQTGTTLFMVLLAAYKLLLHRYTAQEDIIVGTPTSGRNHPDVEHMIGVFIQTVAIRSQPAGNKPFRSYLEEIKHQSLDALANQDYLFDNLVEKLNAQRETTGMALFNTMYIFHNTALNQRQEKDCSFKVREINVGVSLYDLMFIVEDDNECLEMHLNYKTELFAQSTIERMKTHLLHILRDIVIQPEVTLSDIQMLSEQEQNVLLHDFNASSIDYSRDQTIQERFEAQVERTPDQLAIGYGDQRLTYRRLNERANQLAHTLRAEGVCADQLVGIMTDRSIDMIVGIFGILKAGGAYVPLDPDSPEERIQHILLDSGATLLVTQKHLKHKVCFDGKIMDLNDEKTYAANLSNLKREEASVGSMQLAYVIYTSGTTGTPKGVMIEHAQVQHLVTSLYNQVIDNPHNGLHVALLAPYYFDASVKQIFGALLSGHALFVVDQETVGDGQELMNYYKRNQIDVTDGTPAHLKLLSRAKDVQGISLKYMLVGGEALSRQSVAEFTALFSLHHMTPPTIVNVYGPTECCVDAATYRIVQEELDIENGRDVLPIGRTLGNNRLYVLNKYEQVQPVGVAGELCISGDGVGRGYLNLPELTAEKFVRDPFVQGVTMYKTGDMARWLPDGNIEYLGRMDHQIKIRGYRIEVGEVEAALLHVPGVKEVIVIAHEHENGDKSLCAYFTSDITQTVGELKQMLSTRLPDYMVPAYFIQLDHMPLTSNGKINRRSLPLPQQNIQTGNEYIEARTSMEKTLLPIWQDVLGVNKIGVKDSFFDIGGNSLRATKLAYKINQSLNIRMSVRNVFEWQTMEQMAQFIDQMEKKQANLSIPQAQKKEYYPLSSAQMRMYIMGIKAGEELTYNMSGMFMMEGALDRTRLEEAFGQLVKRHESLRTAFKVIQGEPKQIIYPEVKFAIESIRATEEEVQDQIQQFIRTFDLGQAPLMRAGLVELRQDFHILLVDLHHIIADGLSVQMLMTELGQLYRGDKLSPLRIQYKDYAEWQQFQLQSDWMKKQEQYWLGVFSEQMPLLELPTDYERPETLSYAGDLLEIAVEDNIVAGLRKLEALTGTTLYMILLAAYTILLSKYSGQEDIVVGLPIAGRTHAELEPVMGMFVNTLAVRNQPAADKTFATYLLEVKEHMLNAYENQDYPFEELIKKMELTKDARRNPLFDTMLVLQNTGPSEMHMDGLTCVPCAPNNHVSKFDLTLYVTESDHHLDAAFEYSAVLFERTTVESMSQNLLLILTTICREPHIEINQIKLAEENQNKELLTDLIEMDFF</sequence>
<dbReference type="PROSITE" id="PS00455">
    <property type="entry name" value="AMP_BINDING"/>
    <property type="match status" value="2"/>
</dbReference>
<proteinExistence type="inferred from homology"/>
<dbReference type="InterPro" id="IPR005814">
    <property type="entry name" value="Aminotrans_3"/>
</dbReference>
<dbReference type="SUPFAM" id="SSF47336">
    <property type="entry name" value="ACP-like"/>
    <property type="match status" value="4"/>
</dbReference>
<dbReference type="InterPro" id="IPR015424">
    <property type="entry name" value="PyrdxlP-dep_Trfase"/>
</dbReference>
<dbReference type="PANTHER" id="PTHR45527">
    <property type="entry name" value="NONRIBOSOMAL PEPTIDE SYNTHETASE"/>
    <property type="match status" value="1"/>
</dbReference>
<dbReference type="InterPro" id="IPR042099">
    <property type="entry name" value="ANL_N_sf"/>
</dbReference>
<feature type="compositionally biased region" description="Basic and acidic residues" evidence="10">
    <location>
        <begin position="1358"/>
        <end position="1373"/>
    </location>
</feature>
<dbReference type="InterPro" id="IPR014031">
    <property type="entry name" value="Ketoacyl_synth_C"/>
</dbReference>
<dbReference type="PANTHER" id="PTHR45527:SF1">
    <property type="entry name" value="FATTY ACID SYNTHASE"/>
    <property type="match status" value="1"/>
</dbReference>
<dbReference type="PROSITE" id="PS00600">
    <property type="entry name" value="AA_TRANSFER_CLASS_3"/>
    <property type="match status" value="1"/>
</dbReference>
<dbReference type="NCBIfam" id="TIGR01733">
    <property type="entry name" value="AA-adenyl-dom"/>
    <property type="match status" value="1"/>
</dbReference>
<dbReference type="RefSeq" id="WP_188590965.1">
    <property type="nucleotide sequence ID" value="NZ_BMFU01000001.1"/>
</dbReference>
<dbReference type="InterPro" id="IPR010071">
    <property type="entry name" value="AA_adenyl_dom"/>
</dbReference>
<evidence type="ECO:0008006" key="15">
    <source>
        <dbReference type="Google" id="ProtNLM"/>
    </source>
</evidence>
<dbReference type="Pfam" id="PF00550">
    <property type="entry name" value="PP-binding"/>
    <property type="match status" value="4"/>
</dbReference>
<reference evidence="14" key="1">
    <citation type="journal article" date="2019" name="Int. J. Syst. Evol. Microbiol.">
        <title>The Global Catalogue of Microorganisms (GCM) 10K type strain sequencing project: providing services to taxonomists for standard genome sequencing and annotation.</title>
        <authorList>
            <consortium name="The Broad Institute Genomics Platform"/>
            <consortium name="The Broad Institute Genome Sequencing Center for Infectious Disease"/>
            <person name="Wu L."/>
            <person name="Ma J."/>
        </authorList>
    </citation>
    <scope>NUCLEOTIDE SEQUENCE [LARGE SCALE GENOMIC DNA]</scope>
    <source>
        <strain evidence="14">CGMCC 1.12770</strain>
    </source>
</reference>
<dbReference type="InterPro" id="IPR016039">
    <property type="entry name" value="Thiolase-like"/>
</dbReference>
<protein>
    <recommendedName>
        <fullName evidence="15">Non-ribosomal peptide synthetase</fullName>
    </recommendedName>
</protein>
<dbReference type="SMART" id="SM00823">
    <property type="entry name" value="PKS_PP"/>
    <property type="match status" value="4"/>
</dbReference>
<dbReference type="Pfam" id="PF00202">
    <property type="entry name" value="Aminotran_3"/>
    <property type="match status" value="1"/>
</dbReference>
<evidence type="ECO:0000313" key="14">
    <source>
        <dbReference type="Proteomes" id="UP000652153"/>
    </source>
</evidence>
<feature type="domain" description="Ketosynthase family 3 (KS3)" evidence="12">
    <location>
        <begin position="671"/>
        <end position="1094"/>
    </location>
</feature>
<name>A0ABQ1YWK9_9BACL</name>
<evidence type="ECO:0000256" key="6">
    <source>
        <dbReference type="ARBA" id="ARBA00022737"/>
    </source>
</evidence>
<accession>A0ABQ1YWK9</accession>
<feature type="compositionally biased region" description="Polar residues" evidence="10">
    <location>
        <begin position="1377"/>
        <end position="1386"/>
    </location>
</feature>
<dbReference type="InterPro" id="IPR049704">
    <property type="entry name" value="Aminotrans_3_PPA_site"/>
</dbReference>
<evidence type="ECO:0000259" key="11">
    <source>
        <dbReference type="PROSITE" id="PS50075"/>
    </source>
</evidence>
<dbReference type="EMBL" id="BMFU01000001">
    <property type="protein sequence ID" value="GGH41544.1"/>
    <property type="molecule type" value="Genomic_DNA"/>
</dbReference>
<evidence type="ECO:0000256" key="9">
    <source>
        <dbReference type="ARBA" id="ARBA00023268"/>
    </source>
</evidence>
<dbReference type="InterPro" id="IPR009081">
    <property type="entry name" value="PP-bd_ACP"/>
</dbReference>
<dbReference type="Pfam" id="PF13193">
    <property type="entry name" value="AMP-binding_C"/>
    <property type="match status" value="1"/>
</dbReference>
<dbReference type="Gene3D" id="3.40.50.12780">
    <property type="entry name" value="N-terminal domain of ligase-like"/>
    <property type="match status" value="1"/>
</dbReference>
<evidence type="ECO:0000256" key="4">
    <source>
        <dbReference type="ARBA" id="ARBA00022553"/>
    </source>
</evidence>
<dbReference type="InterPro" id="IPR018201">
    <property type="entry name" value="Ketoacyl_synth_AS"/>
</dbReference>
<keyword evidence="9" id="KW-0511">Multifunctional enzyme</keyword>
<dbReference type="InterPro" id="IPR014030">
    <property type="entry name" value="Ketoacyl_synth_N"/>
</dbReference>
<evidence type="ECO:0000256" key="10">
    <source>
        <dbReference type="SAM" id="MobiDB-lite"/>
    </source>
</evidence>
<dbReference type="Gene3D" id="3.40.47.10">
    <property type="match status" value="1"/>
</dbReference>
<dbReference type="InterPro" id="IPR025110">
    <property type="entry name" value="AMP-bd_C"/>
</dbReference>
<feature type="domain" description="Carrier" evidence="11">
    <location>
        <begin position="3461"/>
        <end position="3536"/>
    </location>
</feature>
<evidence type="ECO:0000313" key="13">
    <source>
        <dbReference type="EMBL" id="GGH41544.1"/>
    </source>
</evidence>
<dbReference type="Gene3D" id="2.30.38.10">
    <property type="entry name" value="Luciferase, Domain 3"/>
    <property type="match status" value="1"/>
</dbReference>
<dbReference type="InterPro" id="IPR015421">
    <property type="entry name" value="PyrdxlP-dep_Trfase_major"/>
</dbReference>
<feature type="domain" description="Carrier" evidence="11">
    <location>
        <begin position="580"/>
        <end position="655"/>
    </location>
</feature>
<dbReference type="SUPFAM" id="SSF52777">
    <property type="entry name" value="CoA-dependent acyltransferases"/>
    <property type="match status" value="6"/>
</dbReference>
<keyword evidence="5" id="KW-0808">Transferase</keyword>
<dbReference type="InterPro" id="IPR020845">
    <property type="entry name" value="AMP-binding_CS"/>
</dbReference>
<keyword evidence="3" id="KW-0596">Phosphopantetheine</keyword>
<feature type="region of interest" description="Disordered" evidence="10">
    <location>
        <begin position="1356"/>
        <end position="1386"/>
    </location>
</feature>
<keyword evidence="8" id="KW-0045">Antibiotic biosynthesis</keyword>
<dbReference type="Proteomes" id="UP000652153">
    <property type="component" value="Unassembled WGS sequence"/>
</dbReference>
<dbReference type="CDD" id="cd19531">
    <property type="entry name" value="LCL_NRPS-like"/>
    <property type="match status" value="3"/>
</dbReference>
<keyword evidence="14" id="KW-1185">Reference proteome</keyword>
<dbReference type="SUPFAM" id="SSF53383">
    <property type="entry name" value="PLP-dependent transferases"/>
    <property type="match status" value="1"/>
</dbReference>
<keyword evidence="7" id="KW-0663">Pyridoxal phosphate</keyword>
<dbReference type="InterPro" id="IPR020841">
    <property type="entry name" value="PKS_Beta-ketoAc_synthase_dom"/>
</dbReference>
<dbReference type="InterPro" id="IPR023213">
    <property type="entry name" value="CAT-like_dom_sf"/>
</dbReference>
<dbReference type="CDD" id="cd00833">
    <property type="entry name" value="PKS"/>
    <property type="match status" value="1"/>
</dbReference>
<dbReference type="Gene3D" id="1.10.1240.100">
    <property type="match status" value="1"/>
</dbReference>
<dbReference type="InterPro" id="IPR000873">
    <property type="entry name" value="AMP-dep_synth/lig_dom"/>
</dbReference>
<dbReference type="Pfam" id="PF00109">
    <property type="entry name" value="ketoacyl-synt"/>
    <property type="match status" value="1"/>
</dbReference>
<dbReference type="SUPFAM" id="SSF56801">
    <property type="entry name" value="Acetyl-CoA synthetase-like"/>
    <property type="match status" value="2"/>
</dbReference>
<dbReference type="Pfam" id="PF22621">
    <property type="entry name" value="CurL-like_PKS_C"/>
    <property type="match status" value="1"/>
</dbReference>
<comment type="similarity">
    <text evidence="2">Belongs to the ATP-dependent AMP-binding enzyme family.</text>
</comment>
<evidence type="ECO:0000256" key="7">
    <source>
        <dbReference type="ARBA" id="ARBA00022898"/>
    </source>
</evidence>
<dbReference type="Gene3D" id="3.30.559.30">
    <property type="entry name" value="Nonribosomal peptide synthetase, condensation domain"/>
    <property type="match status" value="3"/>
</dbReference>
<evidence type="ECO:0000259" key="12">
    <source>
        <dbReference type="PROSITE" id="PS52004"/>
    </source>
</evidence>
<evidence type="ECO:0000256" key="8">
    <source>
        <dbReference type="ARBA" id="ARBA00023194"/>
    </source>
</evidence>
<dbReference type="PROSITE" id="PS00606">
    <property type="entry name" value="KS3_1"/>
    <property type="match status" value="1"/>
</dbReference>
<dbReference type="SMART" id="SM01294">
    <property type="entry name" value="PKS_PP_betabranch"/>
    <property type="match status" value="1"/>
</dbReference>
<dbReference type="Gene3D" id="3.90.1150.10">
    <property type="entry name" value="Aspartate Aminotransferase, domain 1"/>
    <property type="match status" value="1"/>
</dbReference>
<feature type="region of interest" description="Disordered" evidence="10">
    <location>
        <begin position="1424"/>
        <end position="1474"/>
    </location>
</feature>
<dbReference type="Pfam" id="PF00501">
    <property type="entry name" value="AMP-binding"/>
    <property type="match status" value="2"/>
</dbReference>
<evidence type="ECO:0000256" key="3">
    <source>
        <dbReference type="ARBA" id="ARBA00022450"/>
    </source>
</evidence>
<dbReference type="CDD" id="cd00610">
    <property type="entry name" value="OAT_like"/>
    <property type="match status" value="1"/>
</dbReference>
<gene>
    <name evidence="13" type="ORF">GCM10008014_01100</name>
</gene>
<dbReference type="Pfam" id="PF02801">
    <property type="entry name" value="Ketoacyl-synt_C"/>
    <property type="match status" value="1"/>
</dbReference>
<evidence type="ECO:0000256" key="5">
    <source>
        <dbReference type="ARBA" id="ARBA00022679"/>
    </source>
</evidence>
<dbReference type="InterPro" id="IPR001242">
    <property type="entry name" value="Condensation_dom"/>
</dbReference>
<comment type="cofactor">
    <cofactor evidence="1">
        <name>pantetheine 4'-phosphate</name>
        <dbReference type="ChEBI" id="CHEBI:47942"/>
    </cofactor>
</comment>